<gene>
    <name evidence="2" type="ORF">GCM10017557_04220</name>
</gene>
<dbReference type="AlphaFoldDB" id="A0A7G1NQM7"/>
<dbReference type="PANTHER" id="PTHR34846:SF11">
    <property type="entry name" value="4-CARBOXYMUCONOLACTONE DECARBOXYLASE FAMILY PROTEIN (AFU_ORTHOLOGUE AFUA_6G11590)"/>
    <property type="match status" value="1"/>
</dbReference>
<proteinExistence type="predicted"/>
<evidence type="ECO:0000313" key="3">
    <source>
        <dbReference type="Proteomes" id="UP000516444"/>
    </source>
</evidence>
<dbReference type="InterPro" id="IPR003779">
    <property type="entry name" value="CMD-like"/>
</dbReference>
<dbReference type="KEGG" id="sgm:GCM10017557_04220"/>
<sequence length="216" mass="23221">MSPVPPGRLPLLHPDLLSADQRLLYGEITGGPRADGPQLFALTDTEGHLNGPFNAMLFSPRLGRGLQGLGAAIRYRTDLSPRVRETAILVVAAVRDSDFERYAHEPLGRAAGLTEDDVRALREGADPGFTDPFERAAWSAARVLAAPSDPLGDDWYAAARAALGETALFELSTLVGYYATLALQLRLFRVPVPDTPGHRALTTKEVAARTGAPVRD</sequence>
<dbReference type="GO" id="GO:0051920">
    <property type="term" value="F:peroxiredoxin activity"/>
    <property type="evidence" value="ECO:0007669"/>
    <property type="project" value="InterPro"/>
</dbReference>
<protein>
    <recommendedName>
        <fullName evidence="1">Carboxymuconolactone decarboxylase-like domain-containing protein</fullName>
    </recommendedName>
</protein>
<dbReference type="RefSeq" id="WP_190849200.1">
    <property type="nucleotide sequence ID" value="NZ_AP023440.1"/>
</dbReference>
<dbReference type="Gene3D" id="1.20.1290.10">
    <property type="entry name" value="AhpD-like"/>
    <property type="match status" value="1"/>
</dbReference>
<dbReference type="PANTHER" id="PTHR34846">
    <property type="entry name" value="4-CARBOXYMUCONOLACTONE DECARBOXYLASE FAMILY PROTEIN (AFU_ORTHOLOGUE AFUA_6G11590)"/>
    <property type="match status" value="1"/>
</dbReference>
<evidence type="ECO:0000259" key="1">
    <source>
        <dbReference type="Pfam" id="PF02627"/>
    </source>
</evidence>
<organism evidence="2 3">
    <name type="scientific">Streptomyces aurantiacus</name>
    <dbReference type="NCBI Taxonomy" id="47760"/>
    <lineage>
        <taxon>Bacteria</taxon>
        <taxon>Bacillati</taxon>
        <taxon>Actinomycetota</taxon>
        <taxon>Actinomycetes</taxon>
        <taxon>Kitasatosporales</taxon>
        <taxon>Streptomycetaceae</taxon>
        <taxon>Streptomyces</taxon>
        <taxon>Streptomyces aurantiacus group</taxon>
    </lineage>
</organism>
<dbReference type="Proteomes" id="UP000516444">
    <property type="component" value="Chromosome"/>
</dbReference>
<dbReference type="EMBL" id="AP023440">
    <property type="protein sequence ID" value="BCL25563.1"/>
    <property type="molecule type" value="Genomic_DNA"/>
</dbReference>
<dbReference type="SUPFAM" id="SSF69118">
    <property type="entry name" value="AhpD-like"/>
    <property type="match status" value="1"/>
</dbReference>
<dbReference type="InterPro" id="IPR029032">
    <property type="entry name" value="AhpD-like"/>
</dbReference>
<accession>A0A7G1NQM7</accession>
<feature type="domain" description="Carboxymuconolactone decarboxylase-like" evidence="1">
    <location>
        <begin position="60"/>
        <end position="142"/>
    </location>
</feature>
<dbReference type="Pfam" id="PF02627">
    <property type="entry name" value="CMD"/>
    <property type="match status" value="1"/>
</dbReference>
<evidence type="ECO:0000313" key="2">
    <source>
        <dbReference type="EMBL" id="BCL25563.1"/>
    </source>
</evidence>
<keyword evidence="3" id="KW-1185">Reference proteome</keyword>
<name>A0A7G1NQM7_9ACTN</name>
<reference evidence="2 3" key="1">
    <citation type="journal article" date="2014" name="Int. J. Syst. Evol. Microbiol.">
        <title>Complete genome sequence of Corynebacterium casei LMG S-19264T (=DSM 44701T), isolated from a smear-ripened cheese.</title>
        <authorList>
            <consortium name="US DOE Joint Genome Institute (JGI-PGF)"/>
            <person name="Walter F."/>
            <person name="Albersmeier A."/>
            <person name="Kalinowski J."/>
            <person name="Ruckert C."/>
        </authorList>
    </citation>
    <scope>NUCLEOTIDE SEQUENCE [LARGE SCALE GENOMIC DNA]</scope>
    <source>
        <strain evidence="2 3">JCM 4677</strain>
    </source>
</reference>